<gene>
    <name evidence="1" type="ORF">SDC9_186065</name>
</gene>
<reference evidence="1" key="1">
    <citation type="submission" date="2019-08" db="EMBL/GenBank/DDBJ databases">
        <authorList>
            <person name="Kucharzyk K."/>
            <person name="Murdoch R.W."/>
            <person name="Higgins S."/>
            <person name="Loffler F."/>
        </authorList>
    </citation>
    <scope>NUCLEOTIDE SEQUENCE</scope>
</reference>
<dbReference type="AlphaFoldDB" id="A0A645HHN8"/>
<comment type="caution">
    <text evidence="1">The sequence shown here is derived from an EMBL/GenBank/DDBJ whole genome shotgun (WGS) entry which is preliminary data.</text>
</comment>
<sequence length="104" mass="11837">MISKMCSTFHAAAQPHFCHTVVVIHLAMPILCNRFHNCVRYMVGGKEHAFQVEVRAVSSQRQNLVGNAYDAIHFLGTQEAKCFFKITNYAMRNRYCAQPLQADC</sequence>
<accession>A0A645HHN8</accession>
<name>A0A645HHN8_9ZZZZ</name>
<proteinExistence type="predicted"/>
<dbReference type="EMBL" id="VSSQ01093840">
    <property type="protein sequence ID" value="MPN38541.1"/>
    <property type="molecule type" value="Genomic_DNA"/>
</dbReference>
<evidence type="ECO:0000313" key="1">
    <source>
        <dbReference type="EMBL" id="MPN38541.1"/>
    </source>
</evidence>
<protein>
    <submittedName>
        <fullName evidence="1">Uncharacterized protein</fullName>
    </submittedName>
</protein>
<organism evidence="1">
    <name type="scientific">bioreactor metagenome</name>
    <dbReference type="NCBI Taxonomy" id="1076179"/>
    <lineage>
        <taxon>unclassified sequences</taxon>
        <taxon>metagenomes</taxon>
        <taxon>ecological metagenomes</taxon>
    </lineage>
</organism>